<feature type="region of interest" description="Disordered" evidence="2">
    <location>
        <begin position="219"/>
        <end position="366"/>
    </location>
</feature>
<dbReference type="PRINTS" id="PR00453">
    <property type="entry name" value="VWFADOMAIN"/>
</dbReference>
<dbReference type="Gene3D" id="3.40.50.410">
    <property type="entry name" value="von Willebrand factor, type A domain"/>
    <property type="match status" value="2"/>
</dbReference>
<protein>
    <recommendedName>
        <fullName evidence="3">VWFA domain-containing protein</fullName>
    </recommendedName>
</protein>
<feature type="compositionally biased region" description="Basic and acidic residues" evidence="2">
    <location>
        <begin position="256"/>
        <end position="271"/>
    </location>
</feature>
<dbReference type="InterPro" id="IPR050525">
    <property type="entry name" value="ECM_Assembly_Org"/>
</dbReference>
<dbReference type="InterPro" id="IPR008160">
    <property type="entry name" value="Collagen"/>
</dbReference>
<feature type="compositionally biased region" description="Basic and acidic residues" evidence="2">
    <location>
        <begin position="727"/>
        <end position="742"/>
    </location>
</feature>
<keyword evidence="5" id="KW-1185">Reference proteome</keyword>
<evidence type="ECO:0000256" key="1">
    <source>
        <dbReference type="ARBA" id="ARBA00022889"/>
    </source>
</evidence>
<sequence>MNAQSSFFKCTFSLSVEALICPVEVAFLVDSSENAKALLFEKQRSFVQRFSTRLSPLHVPGWRVRVRLAVLQYSSTVSVEHNFRDWQDVDVFQSRVSSMAHIGHGTYLAYAISNVTQLFTQETADSSVRIALLMTDGLDHPRSPSPIAAATDAKNNNIRVFVISLTRDGQSDTRLRSIASPPAQQHIFSLEDPQLEERLFRELVSEQCPQPKSCLCDKGERGPAGNPGKAGNPGLPGLPGLKGSRGAPGLNGRPGIEGREGRPGVRGEKGADGPPGPRGPPGEQGPIGDSGDHGPVGPAGPKGDRGPTGASGPPGDQGIGFPGPKGDKGNQGSLGPTGPSGIGEPGPPGLPGPQGLPGNQGFSGEGLPGPKKNIIIINSPLLVIELYRRLNTSIRFWFQGERGFAGPKGAAGPPGFSVKGDKGNAGAPGPPGLIGLPGGEQGPIGPPGLRGVPGVGIVGPKGDQGFPGEQGQPGERGIGEPGPKGEPGSDGAPGIPGIPGEDGALGPKGEMGLPGPQGPDGSPGKGTPGEKGDQGDRGVRGLPGSPGPAGPPGAKGEPGSHGMLGRPGPPGFGYPGQKGEPGPVGPQGVIGEPGIGLPGPKGDRGPPGPVGPQGLVGEGHPGPQGLPGFPGVPGEMGPEGIGLPGPKGDRGLPGVPGHPGAPGIGHLGPKGATGQPGPPGPPGPPGEGIQGPKGEPGFQGPPGPRGSTGHGLAGEKVLETCDLLYNRGDKGLPGERGRKGDSGDFGAPGQTGAAGIHGEKGEPGLSREEVIKIIRELCGCGLRCSDRPLELVFIIDSSESVGPENFELMKDFVNSLIDHMSVSCEATRVGIVLYSHVDMVVVSLQQLCDRTSIKAAVRKMPYLGEGTFTGRALRSATRVFQASRHGVRKVAVLLTDGQADRRDAVRLEVTADEVHAAGIEMFVIGVGNSSDSGYAQFLREMKSIASDPDEEHIYLIHDFVNLTSLESEILSRICEPDDGKEFTLVNDFLDIFPLPVQPETPGDFKPPSGERYEIEERTMSELEKDVSDFTARNRDGLRPPDVTVTRPRLPSNVRFDPEISSPSQIQPPPLQSGA</sequence>
<evidence type="ECO:0000313" key="4">
    <source>
        <dbReference type="EMBL" id="KAK3508394.1"/>
    </source>
</evidence>
<feature type="compositionally biased region" description="Basic and acidic residues" evidence="2">
    <location>
        <begin position="1018"/>
        <end position="1038"/>
    </location>
</feature>
<dbReference type="SMART" id="SM00327">
    <property type="entry name" value="VWA"/>
    <property type="match status" value="2"/>
</dbReference>
<feature type="domain" description="VWFA" evidence="3">
    <location>
        <begin position="24"/>
        <end position="203"/>
    </location>
</feature>
<reference evidence="4" key="1">
    <citation type="submission" date="2023-06" db="EMBL/GenBank/DDBJ databases">
        <title>Male Hemibagrus guttatus genome.</title>
        <authorList>
            <person name="Bian C."/>
        </authorList>
    </citation>
    <scope>NUCLEOTIDE SEQUENCE</scope>
    <source>
        <strain evidence="4">Male_cb2023</strain>
        <tissue evidence="4">Muscle</tissue>
    </source>
</reference>
<feature type="non-terminal residue" evidence="4">
    <location>
        <position position="1074"/>
    </location>
</feature>
<feature type="compositionally biased region" description="Low complexity" evidence="2">
    <location>
        <begin position="223"/>
        <end position="242"/>
    </location>
</feature>
<accession>A0AAE0UIQ9</accession>
<dbReference type="SUPFAM" id="SSF53300">
    <property type="entry name" value="vWA-like"/>
    <property type="match status" value="2"/>
</dbReference>
<gene>
    <name evidence="4" type="ORF">QTP70_027453</name>
</gene>
<dbReference type="AlphaFoldDB" id="A0AAE0UIQ9"/>
<dbReference type="InterPro" id="IPR002035">
    <property type="entry name" value="VWF_A"/>
</dbReference>
<name>A0AAE0UIQ9_9TELE</name>
<dbReference type="PANTHER" id="PTHR24020:SF20">
    <property type="entry name" value="PH DOMAIN-CONTAINING PROTEIN"/>
    <property type="match status" value="1"/>
</dbReference>
<evidence type="ECO:0000259" key="3">
    <source>
        <dbReference type="PROSITE" id="PS50234"/>
    </source>
</evidence>
<feature type="region of interest" description="Disordered" evidence="2">
    <location>
        <begin position="454"/>
        <end position="712"/>
    </location>
</feature>
<evidence type="ECO:0000256" key="2">
    <source>
        <dbReference type="SAM" id="MobiDB-lite"/>
    </source>
</evidence>
<feature type="region of interest" description="Disordered" evidence="2">
    <location>
        <begin position="1018"/>
        <end position="1074"/>
    </location>
</feature>
<feature type="region of interest" description="Disordered" evidence="2">
    <location>
        <begin position="727"/>
        <end position="762"/>
    </location>
</feature>
<dbReference type="PANTHER" id="PTHR24020">
    <property type="entry name" value="COLLAGEN ALPHA"/>
    <property type="match status" value="1"/>
</dbReference>
<feature type="compositionally biased region" description="Basic and acidic residues" evidence="2">
    <location>
        <begin position="528"/>
        <end position="539"/>
    </location>
</feature>
<feature type="compositionally biased region" description="Pro residues" evidence="2">
    <location>
        <begin position="676"/>
        <end position="685"/>
    </location>
</feature>
<evidence type="ECO:0000313" key="5">
    <source>
        <dbReference type="Proteomes" id="UP001274896"/>
    </source>
</evidence>
<dbReference type="EMBL" id="JAUCMX010000028">
    <property type="protein sequence ID" value="KAK3508394.1"/>
    <property type="molecule type" value="Genomic_DNA"/>
</dbReference>
<dbReference type="CDD" id="cd01450">
    <property type="entry name" value="vWFA_subfamily_ECM"/>
    <property type="match status" value="1"/>
</dbReference>
<feature type="domain" description="VWFA" evidence="3">
    <location>
        <begin position="790"/>
        <end position="973"/>
    </location>
</feature>
<dbReference type="Proteomes" id="UP001274896">
    <property type="component" value="Unassembled WGS sequence"/>
</dbReference>
<proteinExistence type="predicted"/>
<comment type="caution">
    <text evidence="4">The sequence shown here is derived from an EMBL/GenBank/DDBJ whole genome shotgun (WGS) entry which is preliminary data.</text>
</comment>
<keyword evidence="1" id="KW-0130">Cell adhesion</keyword>
<dbReference type="Pfam" id="PF00092">
    <property type="entry name" value="VWA"/>
    <property type="match status" value="2"/>
</dbReference>
<dbReference type="PROSITE" id="PS50234">
    <property type="entry name" value="VWFA"/>
    <property type="match status" value="2"/>
</dbReference>
<dbReference type="Pfam" id="PF01391">
    <property type="entry name" value="Collagen"/>
    <property type="match status" value="2"/>
</dbReference>
<dbReference type="InterPro" id="IPR036465">
    <property type="entry name" value="vWFA_dom_sf"/>
</dbReference>
<organism evidence="4 5">
    <name type="scientific">Hemibagrus guttatus</name>
    <dbReference type="NCBI Taxonomy" id="175788"/>
    <lineage>
        <taxon>Eukaryota</taxon>
        <taxon>Metazoa</taxon>
        <taxon>Chordata</taxon>
        <taxon>Craniata</taxon>
        <taxon>Vertebrata</taxon>
        <taxon>Euteleostomi</taxon>
        <taxon>Actinopterygii</taxon>
        <taxon>Neopterygii</taxon>
        <taxon>Teleostei</taxon>
        <taxon>Ostariophysi</taxon>
        <taxon>Siluriformes</taxon>
        <taxon>Bagridae</taxon>
        <taxon>Hemibagrus</taxon>
    </lineage>
</organism>
<feature type="compositionally biased region" description="Pro residues" evidence="2">
    <location>
        <begin position="1065"/>
        <end position="1074"/>
    </location>
</feature>
<feature type="compositionally biased region" description="Low complexity" evidence="2">
    <location>
        <begin position="460"/>
        <end position="473"/>
    </location>
</feature>
<dbReference type="GO" id="GO:0007155">
    <property type="term" value="P:cell adhesion"/>
    <property type="evidence" value="ECO:0007669"/>
    <property type="project" value="UniProtKB-KW"/>
</dbReference>